<evidence type="ECO:0000313" key="22">
    <source>
        <dbReference type="EMBL" id="CAI2176685.1"/>
    </source>
</evidence>
<dbReference type="SUPFAM" id="SSF103473">
    <property type="entry name" value="MFS general substrate transporter"/>
    <property type="match status" value="1"/>
</dbReference>
<dbReference type="PROSITE" id="PS50850">
    <property type="entry name" value="MFS"/>
    <property type="match status" value="1"/>
</dbReference>
<evidence type="ECO:0000259" key="21">
    <source>
        <dbReference type="PROSITE" id="PS50850"/>
    </source>
</evidence>
<dbReference type="AlphaFoldDB" id="A0A9W4SQB1"/>
<evidence type="ECO:0000256" key="14">
    <source>
        <dbReference type="ARBA" id="ARBA00044924"/>
    </source>
</evidence>
<evidence type="ECO:0000256" key="16">
    <source>
        <dbReference type="ARBA" id="ARBA00045018"/>
    </source>
</evidence>
<dbReference type="Gene3D" id="1.20.1250.20">
    <property type="entry name" value="MFS general substrate transporter like domains"/>
    <property type="match status" value="2"/>
</dbReference>
<evidence type="ECO:0000256" key="3">
    <source>
        <dbReference type="ARBA" id="ARBA00044878"/>
    </source>
</evidence>
<comment type="subcellular location">
    <subcellularLocation>
        <location evidence="1">Membrane</location>
        <topology evidence="1">Multi-pass membrane protein</topology>
    </subcellularLocation>
</comment>
<evidence type="ECO:0000313" key="23">
    <source>
        <dbReference type="Proteomes" id="UP001153678"/>
    </source>
</evidence>
<feature type="transmembrane region" description="Helical" evidence="20">
    <location>
        <begin position="122"/>
        <end position="141"/>
    </location>
</feature>
<name>A0A9W4SQB1_9GLOM</name>
<feature type="transmembrane region" description="Helical" evidence="20">
    <location>
        <begin position="399"/>
        <end position="418"/>
    </location>
</feature>
<evidence type="ECO:0000256" key="20">
    <source>
        <dbReference type="SAM" id="Phobius"/>
    </source>
</evidence>
<comment type="catalytic activity">
    <reaction evidence="11">
        <text>L-arginyl-glycine(out) = L-arginyl-glycine(in)</text>
        <dbReference type="Rhea" id="RHEA:79391"/>
        <dbReference type="ChEBI" id="CHEBI:229955"/>
    </reaction>
</comment>
<evidence type="ECO:0000256" key="4">
    <source>
        <dbReference type="ARBA" id="ARBA00044881"/>
    </source>
</evidence>
<protein>
    <recommendedName>
        <fullName evidence="15">Lysosomal dipeptide transporter MFSD1</fullName>
    </recommendedName>
    <alternativeName>
        <fullName evidence="16">Major facilitator superfamily domain-containing protein 1</fullName>
    </alternativeName>
</protein>
<sequence>MTTSEPLLSQPRSRSSSGSRYEAIPTRFEIPEERRLISETDYEDNESLKGSSLEEEEIYEERPLKFKVIALLCVLSLAVGSHYAGHTLGALKSTIKKSSVSLVNTILPILGGVFIDTFGTSVGSILATSLIAIGNIFVALSTDLKSFAVMVIGRILYGIGSGTIVIVQMAILCHWFKGKGLAIAVGIQIAMSRLSSFLANLTVVPITKITGFYGWAFWFSAFLCIISLIINITYVLLMRILHEKLSTQEMMKIKQKRHFCPKKLLVFPTIYWIFVLLEFELGSAWTSFLHIHTTNPHSYYRELVKNRWNCSDEVAAYNSSMAQFLPIFISPFLGYFLDRFGNRSLFLIASTFFLTISMYLLGFTLAFTPIIGMICFSISLSLGPVALMSSIPVLLPLDYIGTALGIVKSSSNIGSTIYDIFVGKLQDLDKGDYDMVMILYLGSSILAIIVSTCLFIVSKNCYDGILDMREDERKGYYEEKLKRYNHHNNDDSENHGIMKRKQPSKRNYFYIERKCYLEREGTTLSIH</sequence>
<keyword evidence="23" id="KW-1185">Reference proteome</keyword>
<dbReference type="EMBL" id="CAMKVN010001540">
    <property type="protein sequence ID" value="CAI2176685.1"/>
    <property type="molecule type" value="Genomic_DNA"/>
</dbReference>
<reference evidence="22" key="1">
    <citation type="submission" date="2022-08" db="EMBL/GenBank/DDBJ databases">
        <authorList>
            <person name="Kallberg Y."/>
            <person name="Tangrot J."/>
            <person name="Rosling A."/>
        </authorList>
    </citation>
    <scope>NUCLEOTIDE SEQUENCE</scope>
    <source>
        <strain evidence="22">Wild A</strain>
    </source>
</reference>
<evidence type="ECO:0000256" key="19">
    <source>
        <dbReference type="SAM" id="MobiDB-lite"/>
    </source>
</evidence>
<comment type="catalytic activity">
    <reaction evidence="14">
        <text>L-lysyl-glycine(out) = L-lysyl-glycine(in)</text>
        <dbReference type="Rhea" id="RHEA:79407"/>
        <dbReference type="ChEBI" id="CHEBI:191202"/>
    </reaction>
</comment>
<comment type="catalytic activity">
    <reaction evidence="2">
        <text>L-lysyl-L-alanine(out) = L-lysyl-L-alanine(in)</text>
        <dbReference type="Rhea" id="RHEA:79399"/>
        <dbReference type="ChEBI" id="CHEBI:229954"/>
    </reaction>
</comment>
<comment type="catalytic activity">
    <reaction evidence="8">
        <text>L-aspartyl-L-lysine(out) = L-aspartyl-L-lysine(in)</text>
        <dbReference type="Rhea" id="RHEA:79411"/>
        <dbReference type="ChEBI" id="CHEBI:229953"/>
    </reaction>
</comment>
<keyword evidence="20" id="KW-0472">Membrane</keyword>
<evidence type="ECO:0000256" key="1">
    <source>
        <dbReference type="ARBA" id="ARBA00004141"/>
    </source>
</evidence>
<comment type="catalytic activity">
    <reaction evidence="4">
        <text>L-alpha-aminoacyl-L-arginine(out) = L-alpha-aminoacyl-L-arginine(in)</text>
        <dbReference type="Rhea" id="RHEA:79367"/>
        <dbReference type="ChEBI" id="CHEBI:229968"/>
    </reaction>
</comment>
<evidence type="ECO:0000256" key="2">
    <source>
        <dbReference type="ARBA" id="ARBA00044876"/>
    </source>
</evidence>
<dbReference type="PANTHER" id="PTHR23512:SF12">
    <property type="entry name" value="TRANSPORTER, PUTATIVE (AFU_ORTHOLOGUE AFUA_4G00260)-RELATED"/>
    <property type="match status" value="1"/>
</dbReference>
<dbReference type="Pfam" id="PF07690">
    <property type="entry name" value="MFS_1"/>
    <property type="match status" value="1"/>
</dbReference>
<comment type="subunit">
    <text evidence="18">Homodimer. Interacts with lysosomal protein GLMP (via lumenal domain); the interaction starts while both proteins are still in the endoplasmic reticulum and is required for stabilization of MFSD1 in lysosomes but has no direct effect on its targeting to lysosomes or transporter activity.</text>
</comment>
<comment type="catalytic activity">
    <reaction evidence="7">
        <text>L-alpha-aminoacyl-L-lysine(out) = L-alpha-aminoacyl-L-lysine(in)</text>
        <dbReference type="Rhea" id="RHEA:79383"/>
        <dbReference type="ChEBI" id="CHEBI:229966"/>
    </reaction>
</comment>
<comment type="catalytic activity">
    <reaction evidence="10">
        <text>L-lysyl-L-lysine(out) = L-lysyl-L-lysine(in)</text>
        <dbReference type="Rhea" id="RHEA:79403"/>
        <dbReference type="ChEBI" id="CHEBI:229956"/>
    </reaction>
</comment>
<evidence type="ECO:0000256" key="8">
    <source>
        <dbReference type="ARBA" id="ARBA00044898"/>
    </source>
</evidence>
<dbReference type="Proteomes" id="UP001153678">
    <property type="component" value="Unassembled WGS sequence"/>
</dbReference>
<proteinExistence type="predicted"/>
<feature type="transmembrane region" description="Helical" evidence="20">
    <location>
        <begin position="215"/>
        <end position="238"/>
    </location>
</feature>
<dbReference type="GO" id="GO:0016020">
    <property type="term" value="C:membrane"/>
    <property type="evidence" value="ECO:0007669"/>
    <property type="project" value="UniProtKB-SubCell"/>
</dbReference>
<dbReference type="InterPro" id="IPR020846">
    <property type="entry name" value="MFS_dom"/>
</dbReference>
<dbReference type="InterPro" id="IPR036259">
    <property type="entry name" value="MFS_trans_sf"/>
</dbReference>
<gene>
    <name evidence="22" type="ORF">FWILDA_LOCUS7706</name>
</gene>
<dbReference type="OrthoDB" id="424834at2759"/>
<comment type="catalytic activity">
    <reaction evidence="3">
        <text>L-histidyl-glycine(out) = L-histidyl-glycine(in)</text>
        <dbReference type="Rhea" id="RHEA:79395"/>
        <dbReference type="ChEBI" id="CHEBI:229957"/>
    </reaction>
</comment>
<comment type="catalytic activity">
    <reaction evidence="9">
        <text>L-arginyl-L-alpha-amino acid(out) = L-arginyl-L-alpha-amino acid(in)</text>
        <dbReference type="Rhea" id="RHEA:79371"/>
        <dbReference type="ChEBI" id="CHEBI:84315"/>
    </reaction>
</comment>
<feature type="compositionally biased region" description="Polar residues" evidence="19">
    <location>
        <begin position="1"/>
        <end position="11"/>
    </location>
</feature>
<comment type="function">
    <text evidence="17">Lysosomal dipeptide uniporter that selectively exports lysine, arginine or histidine-containing dipeptides with a net positive charge from the lysosome lumen into the cytosol. Could play a role in a specific type of protein O-glycosylation indirectly regulating macrophages migration and tissue invasion. Also essential for liver homeostasis.</text>
</comment>
<evidence type="ECO:0000256" key="11">
    <source>
        <dbReference type="ARBA" id="ARBA00044903"/>
    </source>
</evidence>
<feature type="transmembrane region" description="Helical" evidence="20">
    <location>
        <begin position="367"/>
        <end position="387"/>
    </location>
</feature>
<evidence type="ECO:0000256" key="5">
    <source>
        <dbReference type="ARBA" id="ARBA00044884"/>
    </source>
</evidence>
<evidence type="ECO:0000256" key="12">
    <source>
        <dbReference type="ARBA" id="ARBA00044912"/>
    </source>
</evidence>
<evidence type="ECO:0000256" key="17">
    <source>
        <dbReference type="ARBA" id="ARBA00045709"/>
    </source>
</evidence>
<comment type="caution">
    <text evidence="22">The sequence shown here is derived from an EMBL/GenBank/DDBJ whole genome shotgun (WGS) entry which is preliminary data.</text>
</comment>
<dbReference type="GO" id="GO:0022857">
    <property type="term" value="F:transmembrane transporter activity"/>
    <property type="evidence" value="ECO:0007669"/>
    <property type="project" value="InterPro"/>
</dbReference>
<evidence type="ECO:0000256" key="7">
    <source>
        <dbReference type="ARBA" id="ARBA00044893"/>
    </source>
</evidence>
<feature type="transmembrane region" description="Helical" evidence="20">
    <location>
        <begin position="68"/>
        <end position="86"/>
    </location>
</feature>
<comment type="catalytic activity">
    <reaction evidence="13">
        <text>L-alanyl-L-lysine(out) = L-alanyl-L-lysine(in)</text>
        <dbReference type="Rhea" id="RHEA:79415"/>
        <dbReference type="ChEBI" id="CHEBI:192470"/>
    </reaction>
</comment>
<comment type="catalytic activity">
    <reaction evidence="12">
        <text>L-histidyl-L-alpha-amino acid(out) = L-histidyl-L-alpha-amino acid(in)</text>
        <dbReference type="Rhea" id="RHEA:79379"/>
        <dbReference type="ChEBI" id="CHEBI:229964"/>
    </reaction>
</comment>
<evidence type="ECO:0000256" key="18">
    <source>
        <dbReference type="ARBA" id="ARBA00046376"/>
    </source>
</evidence>
<dbReference type="PANTHER" id="PTHR23512">
    <property type="entry name" value="MAJOR FACILITATOR SUPERFAMILY DOMAIN-CONTAINING PROTEIN 1"/>
    <property type="match status" value="1"/>
</dbReference>
<feature type="region of interest" description="Disordered" evidence="19">
    <location>
        <begin position="1"/>
        <end position="24"/>
    </location>
</feature>
<feature type="domain" description="Major facilitator superfamily (MFS) profile" evidence="21">
    <location>
        <begin position="1"/>
        <end position="459"/>
    </location>
</feature>
<feature type="transmembrane region" description="Helical" evidence="20">
    <location>
        <begin position="315"/>
        <end position="337"/>
    </location>
</feature>
<feature type="transmembrane region" description="Helical" evidence="20">
    <location>
        <begin position="259"/>
        <end position="277"/>
    </location>
</feature>
<dbReference type="InterPro" id="IPR011701">
    <property type="entry name" value="MFS"/>
</dbReference>
<keyword evidence="20" id="KW-1133">Transmembrane helix</keyword>
<comment type="catalytic activity">
    <reaction evidence="6">
        <text>L-lysyl-L-alpha-amino acid(out) = L-lysyl-L-alpha-amino acid(in)</text>
        <dbReference type="Rhea" id="RHEA:79387"/>
        <dbReference type="ChEBI" id="CHEBI:229965"/>
    </reaction>
</comment>
<accession>A0A9W4SQB1</accession>
<evidence type="ECO:0000256" key="13">
    <source>
        <dbReference type="ARBA" id="ARBA00044919"/>
    </source>
</evidence>
<keyword evidence="20" id="KW-0812">Transmembrane</keyword>
<evidence type="ECO:0000256" key="15">
    <source>
        <dbReference type="ARBA" id="ARBA00044985"/>
    </source>
</evidence>
<dbReference type="InterPro" id="IPR052187">
    <property type="entry name" value="MFSD1"/>
</dbReference>
<evidence type="ECO:0000256" key="9">
    <source>
        <dbReference type="ARBA" id="ARBA00044899"/>
    </source>
</evidence>
<feature type="transmembrane region" description="Helical" evidence="20">
    <location>
        <begin position="344"/>
        <end position="361"/>
    </location>
</feature>
<evidence type="ECO:0000256" key="10">
    <source>
        <dbReference type="ARBA" id="ARBA00044900"/>
    </source>
</evidence>
<comment type="catalytic activity">
    <reaction evidence="5">
        <text>L-alpha-aminoacyl-L-histidine(out) = L-alpha-aminoacyl-L-histidine(in)</text>
        <dbReference type="Rhea" id="RHEA:79375"/>
        <dbReference type="ChEBI" id="CHEBI:229967"/>
    </reaction>
</comment>
<feature type="transmembrane region" description="Helical" evidence="20">
    <location>
        <begin position="147"/>
        <end position="173"/>
    </location>
</feature>
<evidence type="ECO:0000256" key="6">
    <source>
        <dbReference type="ARBA" id="ARBA00044891"/>
    </source>
</evidence>
<organism evidence="22 23">
    <name type="scientific">Funneliformis geosporum</name>
    <dbReference type="NCBI Taxonomy" id="1117311"/>
    <lineage>
        <taxon>Eukaryota</taxon>
        <taxon>Fungi</taxon>
        <taxon>Fungi incertae sedis</taxon>
        <taxon>Mucoromycota</taxon>
        <taxon>Glomeromycotina</taxon>
        <taxon>Glomeromycetes</taxon>
        <taxon>Glomerales</taxon>
        <taxon>Glomeraceae</taxon>
        <taxon>Funneliformis</taxon>
    </lineage>
</organism>
<feature type="transmembrane region" description="Helical" evidence="20">
    <location>
        <begin position="438"/>
        <end position="458"/>
    </location>
</feature>